<evidence type="ECO:0000313" key="1">
    <source>
        <dbReference type="EMBL" id="GJC86370.1"/>
    </source>
</evidence>
<protein>
    <submittedName>
        <fullName evidence="1">Uncharacterized protein</fullName>
    </submittedName>
</protein>
<comment type="caution">
    <text evidence="1">The sequence shown here is derived from an EMBL/GenBank/DDBJ whole genome shotgun (WGS) entry which is preliminary data.</text>
</comment>
<sequence length="127" mass="14027">MAYKEARTIAETLSHDLASLEETRGLLDSNPVLEIFLELQLREVVDKAAPEVGDSLIGEIAERVPILHARVLANIYGEFRSVYQLKAFEAGGICGACNDVALEDKKVESVAREMAVKVEYKTAEKTF</sequence>
<evidence type="ECO:0000313" key="2">
    <source>
        <dbReference type="Proteomes" id="UP001055172"/>
    </source>
</evidence>
<accession>A0AA37GTA2</accession>
<dbReference type="Proteomes" id="UP001055172">
    <property type="component" value="Unassembled WGS sequence"/>
</dbReference>
<dbReference type="AlphaFoldDB" id="A0AA37GTA2"/>
<dbReference type="EMBL" id="BPPX01000021">
    <property type="protein sequence ID" value="GJC86370.1"/>
    <property type="molecule type" value="Genomic_DNA"/>
</dbReference>
<name>A0AA37GTA2_9PEZI</name>
<organism evidence="1 2">
    <name type="scientific">Colletotrichum liriopes</name>
    <dbReference type="NCBI Taxonomy" id="708192"/>
    <lineage>
        <taxon>Eukaryota</taxon>
        <taxon>Fungi</taxon>
        <taxon>Dikarya</taxon>
        <taxon>Ascomycota</taxon>
        <taxon>Pezizomycotina</taxon>
        <taxon>Sordariomycetes</taxon>
        <taxon>Hypocreomycetidae</taxon>
        <taxon>Glomerellales</taxon>
        <taxon>Glomerellaceae</taxon>
        <taxon>Colletotrichum</taxon>
        <taxon>Colletotrichum spaethianum species complex</taxon>
    </lineage>
</organism>
<keyword evidence="2" id="KW-1185">Reference proteome</keyword>
<proteinExistence type="predicted"/>
<gene>
    <name evidence="1" type="ORF">ColLi_09208</name>
</gene>
<reference evidence="1 2" key="1">
    <citation type="submission" date="2021-07" db="EMBL/GenBank/DDBJ databases">
        <title>Genome data of Colletotrichum spaethianum.</title>
        <authorList>
            <person name="Utami Y.D."/>
            <person name="Hiruma K."/>
        </authorList>
    </citation>
    <scope>NUCLEOTIDE SEQUENCE [LARGE SCALE GENOMIC DNA]</scope>
    <source>
        <strain evidence="1 2">MAFF 242679</strain>
    </source>
</reference>